<dbReference type="AlphaFoldDB" id="A0A8H7AZ30"/>
<accession>A0A8H7AZ30</accession>
<dbReference type="RefSeq" id="XP_038782182.1">
    <property type="nucleotide sequence ID" value="XM_038935091.1"/>
</dbReference>
<dbReference type="Proteomes" id="UP000596902">
    <property type="component" value="Unassembled WGS sequence"/>
</dbReference>
<evidence type="ECO:0000313" key="1">
    <source>
        <dbReference type="EMBL" id="KAF7671821.1"/>
    </source>
</evidence>
<sequence>MRRMIPPYTGGSDYGYSIDLDGSTLREEEHFEICTDDDGDQLVNRTVYLMLGRARDPECDKSVARIEGRGPVSRVPSHDFTVLDGLSYECLVLEEFGQSCQFRRLGYVKFEPSPYMFDKLSVDRFVNLRAHVRDLVRKQFVHGKLPDSVCGVPDQTGRYTVTLV</sequence>
<dbReference type="GeneID" id="62208269"/>
<dbReference type="EMBL" id="JAAABM010000019">
    <property type="protein sequence ID" value="KAF7671821.1"/>
    <property type="molecule type" value="Genomic_DNA"/>
</dbReference>
<protein>
    <submittedName>
        <fullName evidence="1">Uncharacterized protein</fullName>
    </submittedName>
</protein>
<name>A0A8H7AZ30_9PLEO</name>
<dbReference type="OrthoDB" id="5386922at2759"/>
<reference evidence="1" key="1">
    <citation type="submission" date="2020-01" db="EMBL/GenBank/DDBJ databases">
        <authorList>
            <person name="Feng Z.H.Z."/>
        </authorList>
    </citation>
    <scope>NUCLEOTIDE SEQUENCE</scope>
    <source>
        <strain evidence="1">CBS107.38</strain>
    </source>
</reference>
<organism evidence="1 2">
    <name type="scientific">Alternaria burnsii</name>
    <dbReference type="NCBI Taxonomy" id="1187904"/>
    <lineage>
        <taxon>Eukaryota</taxon>
        <taxon>Fungi</taxon>
        <taxon>Dikarya</taxon>
        <taxon>Ascomycota</taxon>
        <taxon>Pezizomycotina</taxon>
        <taxon>Dothideomycetes</taxon>
        <taxon>Pleosporomycetidae</taxon>
        <taxon>Pleosporales</taxon>
        <taxon>Pleosporineae</taxon>
        <taxon>Pleosporaceae</taxon>
        <taxon>Alternaria</taxon>
        <taxon>Alternaria sect. Alternaria</taxon>
    </lineage>
</organism>
<keyword evidence="2" id="KW-1185">Reference proteome</keyword>
<gene>
    <name evidence="1" type="ORF">GT037_010044</name>
</gene>
<reference evidence="1" key="2">
    <citation type="submission" date="2020-08" db="EMBL/GenBank/DDBJ databases">
        <title>Draft Genome Sequence of Cumin Blight Pathogen Alternaria burnsii.</title>
        <authorList>
            <person name="Feng Z."/>
        </authorList>
    </citation>
    <scope>NUCLEOTIDE SEQUENCE</scope>
    <source>
        <strain evidence="1">CBS107.38</strain>
    </source>
</reference>
<proteinExistence type="predicted"/>
<comment type="caution">
    <text evidence="1">The sequence shown here is derived from an EMBL/GenBank/DDBJ whole genome shotgun (WGS) entry which is preliminary data.</text>
</comment>
<evidence type="ECO:0000313" key="2">
    <source>
        <dbReference type="Proteomes" id="UP000596902"/>
    </source>
</evidence>